<evidence type="ECO:0000313" key="6">
    <source>
        <dbReference type="EMBL" id="KAG5845930.1"/>
    </source>
</evidence>
<keyword evidence="5" id="KW-0378">Hydrolase</keyword>
<dbReference type="GO" id="GO:0005975">
    <property type="term" value="P:carbohydrate metabolic process"/>
    <property type="evidence" value="ECO:0007669"/>
    <property type="project" value="InterPro"/>
</dbReference>
<dbReference type="EMBL" id="JAFIRN010000007">
    <property type="protein sequence ID" value="KAG5845930.1"/>
    <property type="molecule type" value="Genomic_DNA"/>
</dbReference>
<accession>A0A9D3MBE9</accession>
<evidence type="ECO:0000256" key="4">
    <source>
        <dbReference type="ARBA" id="ARBA00023295"/>
    </source>
</evidence>
<dbReference type="SUPFAM" id="SSF51445">
    <property type="entry name" value="(Trans)glycosidases"/>
    <property type="match status" value="1"/>
</dbReference>
<dbReference type="PANTHER" id="PTHR11769:SF7">
    <property type="entry name" value="HYALURONIDASE-4"/>
    <property type="match status" value="1"/>
</dbReference>
<keyword evidence="7" id="KW-1185">Reference proteome</keyword>
<dbReference type="InterPro" id="IPR013785">
    <property type="entry name" value="Aldolase_TIM"/>
</dbReference>
<dbReference type="Proteomes" id="UP001044222">
    <property type="component" value="Chromosome 7"/>
</dbReference>
<dbReference type="PANTHER" id="PTHR11769">
    <property type="entry name" value="HYALURONIDASE"/>
    <property type="match status" value="1"/>
</dbReference>
<dbReference type="GO" id="GO:0030214">
    <property type="term" value="P:hyaluronan catabolic process"/>
    <property type="evidence" value="ECO:0007669"/>
    <property type="project" value="TreeGrafter"/>
</dbReference>
<dbReference type="GO" id="GO:0031410">
    <property type="term" value="C:cytoplasmic vesicle"/>
    <property type="evidence" value="ECO:0007669"/>
    <property type="project" value="TreeGrafter"/>
</dbReference>
<sequence>MAFLSTKDLIHTIGESAALGAAGFVIWGDLNLTSSRHNCSRVKSFLGSRLGQYITNVTRAAEVCSDFLCQSNGRCVRQDPRAPHYLHLSANSYHIEPSGDGEFAVTGWHSQRELQLLANRFRCHCYQGYGGERCDSLEPPEETENAALRTANSAAFVVMLLILNFII</sequence>
<gene>
    <name evidence="6" type="ORF">ANANG_G00144400</name>
</gene>
<dbReference type="AlphaFoldDB" id="A0A9D3MBE9"/>
<comment type="catalytic activity">
    <reaction evidence="1 5">
        <text>Random hydrolysis of (1-&gt;4)-linkages between N-acetyl-beta-D-glucosamine and D-glucuronate residues in hyaluronate.</text>
        <dbReference type="EC" id="3.2.1.35"/>
    </reaction>
</comment>
<evidence type="ECO:0000256" key="1">
    <source>
        <dbReference type="ARBA" id="ARBA00000251"/>
    </source>
</evidence>
<evidence type="ECO:0000256" key="5">
    <source>
        <dbReference type="RuleBase" id="RU610713"/>
    </source>
</evidence>
<comment type="similarity">
    <text evidence="2 5">Belongs to the glycosyl hydrolase 56 family.</text>
</comment>
<proteinExistence type="inferred from homology"/>
<evidence type="ECO:0000256" key="2">
    <source>
        <dbReference type="ARBA" id="ARBA00008871"/>
    </source>
</evidence>
<evidence type="ECO:0000313" key="7">
    <source>
        <dbReference type="Proteomes" id="UP001044222"/>
    </source>
</evidence>
<dbReference type="InterPro" id="IPR017853">
    <property type="entry name" value="GH"/>
</dbReference>
<keyword evidence="4 5" id="KW-0326">Glycosidase</keyword>
<comment type="caution">
    <text evidence="6">The sequence shown here is derived from an EMBL/GenBank/DDBJ whole genome shotgun (WGS) entry which is preliminary data.</text>
</comment>
<dbReference type="EC" id="3.2.1.35" evidence="5"/>
<dbReference type="Pfam" id="PF01630">
    <property type="entry name" value="Glyco_hydro_56"/>
    <property type="match status" value="1"/>
</dbReference>
<dbReference type="GO" id="GO:0004415">
    <property type="term" value="F:hyalurononglucosaminidase activity"/>
    <property type="evidence" value="ECO:0007669"/>
    <property type="project" value="UniProtKB-UniRule"/>
</dbReference>
<reference evidence="6" key="1">
    <citation type="submission" date="2021-01" db="EMBL/GenBank/DDBJ databases">
        <title>A chromosome-scale assembly of European eel, Anguilla anguilla.</title>
        <authorList>
            <person name="Henkel C."/>
            <person name="Jong-Raadsen S.A."/>
            <person name="Dufour S."/>
            <person name="Weltzien F.-A."/>
            <person name="Palstra A.P."/>
            <person name="Pelster B."/>
            <person name="Spaink H.P."/>
            <person name="Van Den Thillart G.E."/>
            <person name="Jansen H."/>
            <person name="Zahm M."/>
            <person name="Klopp C."/>
            <person name="Cedric C."/>
            <person name="Louis A."/>
            <person name="Berthelot C."/>
            <person name="Parey E."/>
            <person name="Roest Crollius H."/>
            <person name="Montfort J."/>
            <person name="Robinson-Rechavi M."/>
            <person name="Bucao C."/>
            <person name="Bouchez O."/>
            <person name="Gislard M."/>
            <person name="Lluch J."/>
            <person name="Milhes M."/>
            <person name="Lampietro C."/>
            <person name="Lopez Roques C."/>
            <person name="Donnadieu C."/>
            <person name="Braasch I."/>
            <person name="Desvignes T."/>
            <person name="Postlethwait J."/>
            <person name="Bobe J."/>
            <person name="Guiguen Y."/>
            <person name="Dirks R."/>
        </authorList>
    </citation>
    <scope>NUCLEOTIDE SEQUENCE</scope>
    <source>
        <strain evidence="6">Tag_6206</strain>
        <tissue evidence="6">Liver</tissue>
    </source>
</reference>
<evidence type="ECO:0000256" key="3">
    <source>
        <dbReference type="ARBA" id="ARBA00023157"/>
    </source>
</evidence>
<name>A0A9D3MBE9_ANGAN</name>
<dbReference type="InterPro" id="IPR018155">
    <property type="entry name" value="Hyaluronidase"/>
</dbReference>
<protein>
    <recommendedName>
        <fullName evidence="5">Hyaluronidase</fullName>
        <ecNumber evidence="5">3.2.1.35</ecNumber>
    </recommendedName>
</protein>
<organism evidence="6 7">
    <name type="scientific">Anguilla anguilla</name>
    <name type="common">European freshwater eel</name>
    <name type="synonym">Muraena anguilla</name>
    <dbReference type="NCBI Taxonomy" id="7936"/>
    <lineage>
        <taxon>Eukaryota</taxon>
        <taxon>Metazoa</taxon>
        <taxon>Chordata</taxon>
        <taxon>Craniata</taxon>
        <taxon>Vertebrata</taxon>
        <taxon>Euteleostomi</taxon>
        <taxon>Actinopterygii</taxon>
        <taxon>Neopterygii</taxon>
        <taxon>Teleostei</taxon>
        <taxon>Anguilliformes</taxon>
        <taxon>Anguillidae</taxon>
        <taxon>Anguilla</taxon>
    </lineage>
</organism>
<keyword evidence="3" id="KW-1015">Disulfide bond</keyword>
<dbReference type="Gene3D" id="3.20.20.70">
    <property type="entry name" value="Aldolase class I"/>
    <property type="match status" value="1"/>
</dbReference>